<dbReference type="InterPro" id="IPR046931">
    <property type="entry name" value="HTH_61"/>
</dbReference>
<dbReference type="PROSITE" id="PS51192">
    <property type="entry name" value="HELICASE_ATP_BIND_1"/>
    <property type="match status" value="1"/>
</dbReference>
<evidence type="ECO:0000259" key="10">
    <source>
        <dbReference type="PROSITE" id="PS51192"/>
    </source>
</evidence>
<dbReference type="PROSITE" id="PS51194">
    <property type="entry name" value="HELICASE_CTER"/>
    <property type="match status" value="1"/>
</dbReference>
<reference evidence="13" key="3">
    <citation type="journal article" date="2016" name="Gigascience">
        <title>De novo construction of an expanded transcriptome assembly for the western tarnished plant bug, Lygus hesperus.</title>
        <authorList>
            <person name="Tassone E.E."/>
            <person name="Geib S.M."/>
            <person name="Hall B."/>
            <person name="Fabrick J.A."/>
            <person name="Brent C.S."/>
            <person name="Hull J.J."/>
        </authorList>
    </citation>
    <scope>NUCLEOTIDE SEQUENCE</scope>
</reference>
<dbReference type="SMART" id="SM00487">
    <property type="entry name" value="DEXDc"/>
    <property type="match status" value="1"/>
</dbReference>
<name>A0A0A9X7V1_LYGHE</name>
<dbReference type="InterPro" id="IPR001650">
    <property type="entry name" value="Helicase_C-like"/>
</dbReference>
<dbReference type="GO" id="GO:0006302">
    <property type="term" value="P:double-strand break repair"/>
    <property type="evidence" value="ECO:0007669"/>
    <property type="project" value="UniProtKB-ARBA"/>
</dbReference>
<dbReference type="InterPro" id="IPR014001">
    <property type="entry name" value="Helicase_ATP-bd"/>
</dbReference>
<dbReference type="Pfam" id="PF00271">
    <property type="entry name" value="Helicase_C"/>
    <property type="match status" value="1"/>
</dbReference>
<dbReference type="GO" id="GO:0016787">
    <property type="term" value="F:hydrolase activity"/>
    <property type="evidence" value="ECO:0007669"/>
    <property type="project" value="UniProtKB-KW"/>
</dbReference>
<dbReference type="GO" id="GO:0003676">
    <property type="term" value="F:nucleic acid binding"/>
    <property type="evidence" value="ECO:0007669"/>
    <property type="project" value="InterPro"/>
</dbReference>
<keyword evidence="8" id="KW-0539">Nucleus</keyword>
<comment type="subcellular location">
    <subcellularLocation>
        <location evidence="1">Nucleus</location>
    </subcellularLocation>
</comment>
<dbReference type="Pfam" id="PF00270">
    <property type="entry name" value="DEAD"/>
    <property type="match status" value="1"/>
</dbReference>
<dbReference type="Gene3D" id="1.10.3380.20">
    <property type="match status" value="1"/>
</dbReference>
<dbReference type="GO" id="GO:0005634">
    <property type="term" value="C:nucleus"/>
    <property type="evidence" value="ECO:0007669"/>
    <property type="project" value="UniProtKB-SubCell"/>
</dbReference>
<dbReference type="InterPro" id="IPR011545">
    <property type="entry name" value="DEAD/DEAH_box_helicase_dom"/>
</dbReference>
<evidence type="ECO:0000313" key="13">
    <source>
        <dbReference type="EMBL" id="JAQ07429.1"/>
    </source>
</evidence>
<dbReference type="SMART" id="SM00490">
    <property type="entry name" value="HELICc"/>
    <property type="match status" value="1"/>
</dbReference>
<evidence type="ECO:0000256" key="6">
    <source>
        <dbReference type="ARBA" id="ARBA00022840"/>
    </source>
</evidence>
<protein>
    <submittedName>
        <fullName evidence="12 13">Helicase POLQ-like</fullName>
    </submittedName>
</protein>
<proteinExistence type="predicted"/>
<keyword evidence="4" id="KW-0378">Hydrolase</keyword>
<evidence type="ECO:0000256" key="1">
    <source>
        <dbReference type="ARBA" id="ARBA00004123"/>
    </source>
</evidence>
<dbReference type="InterPro" id="IPR050474">
    <property type="entry name" value="Hel308_SKI2-like"/>
</dbReference>
<evidence type="ECO:0000256" key="4">
    <source>
        <dbReference type="ARBA" id="ARBA00022801"/>
    </source>
</evidence>
<dbReference type="SUPFAM" id="SSF52540">
    <property type="entry name" value="P-loop containing nucleoside triphosphate hydrolases"/>
    <property type="match status" value="1"/>
</dbReference>
<dbReference type="CDD" id="cd18026">
    <property type="entry name" value="DEXHc_POLQ-like"/>
    <property type="match status" value="1"/>
</dbReference>
<dbReference type="EMBL" id="GDHC01011200">
    <property type="protein sequence ID" value="JAQ07429.1"/>
    <property type="molecule type" value="Transcribed_RNA"/>
</dbReference>
<evidence type="ECO:0000256" key="5">
    <source>
        <dbReference type="ARBA" id="ARBA00022806"/>
    </source>
</evidence>
<dbReference type="Pfam" id="PF20470">
    <property type="entry name" value="HTH_61"/>
    <property type="match status" value="1"/>
</dbReference>
<dbReference type="AlphaFoldDB" id="A0A0A9X7V1"/>
<comment type="catalytic activity">
    <reaction evidence="9">
        <text>ATP + H2O = ADP + phosphate + H(+)</text>
        <dbReference type="Rhea" id="RHEA:13065"/>
        <dbReference type="ChEBI" id="CHEBI:15377"/>
        <dbReference type="ChEBI" id="CHEBI:15378"/>
        <dbReference type="ChEBI" id="CHEBI:30616"/>
        <dbReference type="ChEBI" id="CHEBI:43474"/>
        <dbReference type="ChEBI" id="CHEBI:456216"/>
        <dbReference type="EC" id="5.6.2.4"/>
    </reaction>
</comment>
<feature type="domain" description="Helicase ATP-binding" evidence="10">
    <location>
        <begin position="34"/>
        <end position="204"/>
    </location>
</feature>
<dbReference type="Pfam" id="PF21099">
    <property type="entry name" value="POLQ_helical"/>
    <property type="match status" value="1"/>
</dbReference>
<reference evidence="12" key="1">
    <citation type="journal article" date="2014" name="PLoS ONE">
        <title>Transcriptome-Based Identification of ABC Transporters in the Western Tarnished Plant Bug Lygus hesperus.</title>
        <authorList>
            <person name="Hull J.J."/>
            <person name="Chaney K."/>
            <person name="Geib S.M."/>
            <person name="Fabrick J.A."/>
            <person name="Brent C.S."/>
            <person name="Walsh D."/>
            <person name="Lavine L.C."/>
        </authorList>
    </citation>
    <scope>NUCLEOTIDE SEQUENCE</scope>
</reference>
<dbReference type="InterPro" id="IPR027417">
    <property type="entry name" value="P-loop_NTPase"/>
</dbReference>
<keyword evidence="6" id="KW-0067">ATP-binding</keyword>
<keyword evidence="3" id="KW-0227">DNA damage</keyword>
<evidence type="ECO:0000256" key="2">
    <source>
        <dbReference type="ARBA" id="ARBA00022741"/>
    </source>
</evidence>
<dbReference type="CDD" id="cd18795">
    <property type="entry name" value="SF2_C_Ski2"/>
    <property type="match status" value="1"/>
</dbReference>
<dbReference type="PANTHER" id="PTHR47961">
    <property type="entry name" value="DNA POLYMERASE THETA, PUTATIVE (AFU_ORTHOLOGUE AFUA_1G05260)-RELATED"/>
    <property type="match status" value="1"/>
</dbReference>
<reference evidence="12" key="2">
    <citation type="submission" date="2014-07" db="EMBL/GenBank/DDBJ databases">
        <authorList>
            <person name="Hull J."/>
        </authorList>
    </citation>
    <scope>NUCLEOTIDE SEQUENCE</scope>
</reference>
<evidence type="ECO:0000256" key="7">
    <source>
        <dbReference type="ARBA" id="ARBA00023204"/>
    </source>
</evidence>
<dbReference type="FunFam" id="3.40.50.300:FF:000813">
    <property type="entry name" value="helicase POLQ-like isoform X1"/>
    <property type="match status" value="1"/>
</dbReference>
<evidence type="ECO:0000256" key="9">
    <source>
        <dbReference type="ARBA" id="ARBA00048988"/>
    </source>
</evidence>
<keyword evidence="7" id="KW-0234">DNA repair</keyword>
<evidence type="ECO:0000259" key="11">
    <source>
        <dbReference type="PROSITE" id="PS51194"/>
    </source>
</evidence>
<dbReference type="EMBL" id="GBHO01026792">
    <property type="protein sequence ID" value="JAG16812.1"/>
    <property type="molecule type" value="Transcribed_RNA"/>
</dbReference>
<evidence type="ECO:0000313" key="12">
    <source>
        <dbReference type="EMBL" id="JAG16812.1"/>
    </source>
</evidence>
<dbReference type="GO" id="GO:0005524">
    <property type="term" value="F:ATP binding"/>
    <property type="evidence" value="ECO:0007669"/>
    <property type="project" value="UniProtKB-KW"/>
</dbReference>
<dbReference type="PANTHER" id="PTHR47961:SF12">
    <property type="entry name" value="HELICASE POLQ-LIKE"/>
    <property type="match status" value="1"/>
</dbReference>
<gene>
    <name evidence="12" type="primary">HELQ</name>
    <name evidence="12" type="ORF">CM83_61198</name>
    <name evidence="13" type="ORF">g.67559</name>
</gene>
<feature type="domain" description="Helicase C-terminal" evidence="11">
    <location>
        <begin position="256"/>
        <end position="461"/>
    </location>
</feature>
<keyword evidence="5 12" id="KW-0347">Helicase</keyword>
<evidence type="ECO:0000256" key="3">
    <source>
        <dbReference type="ARBA" id="ARBA00022763"/>
    </source>
</evidence>
<evidence type="ECO:0000256" key="8">
    <source>
        <dbReference type="ARBA" id="ARBA00023242"/>
    </source>
</evidence>
<dbReference type="Gene3D" id="3.40.50.300">
    <property type="entry name" value="P-loop containing nucleotide triphosphate hydrolases"/>
    <property type="match status" value="2"/>
</dbReference>
<organism evidence="12">
    <name type="scientific">Lygus hesperus</name>
    <name type="common">Western plant bug</name>
    <dbReference type="NCBI Taxonomy" id="30085"/>
    <lineage>
        <taxon>Eukaryota</taxon>
        <taxon>Metazoa</taxon>
        <taxon>Ecdysozoa</taxon>
        <taxon>Arthropoda</taxon>
        <taxon>Hexapoda</taxon>
        <taxon>Insecta</taxon>
        <taxon>Pterygota</taxon>
        <taxon>Neoptera</taxon>
        <taxon>Paraneoptera</taxon>
        <taxon>Hemiptera</taxon>
        <taxon>Heteroptera</taxon>
        <taxon>Panheteroptera</taxon>
        <taxon>Cimicomorpha</taxon>
        <taxon>Miridae</taxon>
        <taxon>Mirini</taxon>
        <taxon>Lygus</taxon>
    </lineage>
</organism>
<dbReference type="GO" id="GO:0043138">
    <property type="term" value="F:3'-5' DNA helicase activity"/>
    <property type="evidence" value="ECO:0007669"/>
    <property type="project" value="UniProtKB-EC"/>
</dbReference>
<sequence length="779" mass="87230">MDQSFYGLGKKFQDTVFKHKGITSLYDWQKECLTKHGESERNLIYSVPTSGGKTLVAEILMLKELFICKKNAVFIVPFVSIVQEKVSTLSALALDFGFWVEEYAGSKGAYPPTKHRKKNSLYICTIEKGAGLINSLIEENRLSEVGIVVIDEIHLIGEPRRGALLENVCIKLKALSVKIVGMSATIGNLKDLQMFLGGELYTHDFRPGSLKEFVKIEEELFVVRYVEDEPQIEYVQCLPQETNKEIRMMDPDGLGALVQDVIPFQSCLVFCQSKKNCENVAQLIVQTIRLGNNCEVILKHREREKMSLIKAVKMENNDVICPILEKTIPFGIVYHHSGITISERKLIEEAYSVGTISCICCTSTLAAGVNLPAQRVILRAPYVGSQFMSKSTYKQMIGRAGRAGLAEKGESYLICKPQQAGLVRHMLANSMDCCKSQLAGEDLKTFIVSCFSLKLAQNKESLQSIWSSSFAKLCRTDEDMEQSITEVVDALIGLRVLDNNENLSLTKFGKAIAKANISCEDGRFLMEELIQAQRKLVLIGDLHLLYLVTPHVMVENLRPVQEVIASMYANLKPKELYVASCLGISELVIARIMMGKPPPKSTPVRILEKFFVCLILYQLWRGNDVLSVANAYKVDRGAVHNLLLTTTSYAASVIRFCEAIESFWPFVKLLSVFPDRLNYCCSVDLIPLMELPGVKIGRAKQLHKAGFKTVLSIAKADPASLTRVILHLPYKQAVQIVDVAKLKVQTKYETLQEEAEEYLLKDIVNNTNLTVWPQKIVNS</sequence>
<dbReference type="InterPro" id="IPR048960">
    <property type="entry name" value="POLQ-like_helical"/>
</dbReference>
<keyword evidence="2" id="KW-0547">Nucleotide-binding</keyword>
<accession>A0A0A9X7V1</accession>
<dbReference type="SUPFAM" id="SSF158702">
    <property type="entry name" value="Sec63 N-terminal domain-like"/>
    <property type="match status" value="1"/>
</dbReference>